<accession>A0ABD2NGM1</accession>
<dbReference type="GO" id="GO:1990904">
    <property type="term" value="C:ribonucleoprotein complex"/>
    <property type="evidence" value="ECO:0007669"/>
    <property type="project" value="UniProtKB-KW"/>
</dbReference>
<evidence type="ECO:0000256" key="1">
    <source>
        <dbReference type="ARBA" id="ARBA00005636"/>
    </source>
</evidence>
<evidence type="ECO:0000256" key="3">
    <source>
        <dbReference type="ARBA" id="ARBA00023274"/>
    </source>
</evidence>
<gene>
    <name evidence="7" type="ORF">HHI36_013030</name>
</gene>
<feature type="domain" description="Large ribosomal subunit protein uL2 C-terminal" evidence="5">
    <location>
        <begin position="171"/>
        <end position="286"/>
    </location>
</feature>
<evidence type="ECO:0000256" key="4">
    <source>
        <dbReference type="SAM" id="MobiDB-lite"/>
    </source>
</evidence>
<evidence type="ECO:0000313" key="8">
    <source>
        <dbReference type="Proteomes" id="UP001516400"/>
    </source>
</evidence>
<comment type="caution">
    <text evidence="7">The sequence shown here is derived from an EMBL/GenBank/DDBJ whole genome shotgun (WGS) entry which is preliminary data.</text>
</comment>
<comment type="similarity">
    <text evidence="1">Belongs to the universal ribosomal protein uL2 family.</text>
</comment>
<keyword evidence="3" id="KW-0687">Ribonucleoprotein</keyword>
<keyword evidence="2" id="KW-0689">Ribosomal protein</keyword>
<dbReference type="EMBL" id="JABFTP020000103">
    <property type="protein sequence ID" value="KAL3277684.1"/>
    <property type="molecule type" value="Genomic_DNA"/>
</dbReference>
<feature type="region of interest" description="Disordered" evidence="4">
    <location>
        <begin position="269"/>
        <end position="295"/>
    </location>
</feature>
<keyword evidence="8" id="KW-1185">Reference proteome</keyword>
<dbReference type="Proteomes" id="UP001516400">
    <property type="component" value="Unassembled WGS sequence"/>
</dbReference>
<dbReference type="Pfam" id="PF00181">
    <property type="entry name" value="Ribosomal_L2_N"/>
    <property type="match status" value="1"/>
</dbReference>
<dbReference type="Gene3D" id="2.40.50.140">
    <property type="entry name" value="Nucleic acid-binding proteins"/>
    <property type="match status" value="1"/>
</dbReference>
<evidence type="ECO:0000313" key="7">
    <source>
        <dbReference type="EMBL" id="KAL3277684.1"/>
    </source>
</evidence>
<sequence length="319" mass="35832">MNSIIRSLSKLTLKEIPKTPSNFFFERCKHSKPQPEIVLSTVKGNTVRKPIPGYGISYRRIVHFPEKYTVKPLDVTNLAGRDPITGRVVCGGIGGGIKHKYHWLDWKRIGPEEGPPLEEKVIKIIKDGCRTALVALVASGSNVRYILATENMKPGDIIKTSRQIPRIPVRANEGDAYPLGALPIGTQIHCVEKYPGLGGFLVHAAGTYATILRRTPDNRIVIMTPSKKEFSLPETCMCTVGRIGNIEHSSTPIGSPQKLREMGYRPRSGLWQRKSGRHGRKLRRPPPVKKIESSKDESEIIQFSYDRPFVKTMRSQFHY</sequence>
<dbReference type="Pfam" id="PF03947">
    <property type="entry name" value="Ribosomal_L2_C"/>
    <property type="match status" value="1"/>
</dbReference>
<dbReference type="PANTHER" id="PTHR13691">
    <property type="entry name" value="RIBOSOMAL PROTEIN L2"/>
    <property type="match status" value="1"/>
</dbReference>
<reference evidence="7 8" key="1">
    <citation type="journal article" date="2021" name="BMC Biol.">
        <title>Horizontally acquired antibacterial genes associated with adaptive radiation of ladybird beetles.</title>
        <authorList>
            <person name="Li H.S."/>
            <person name="Tang X.F."/>
            <person name="Huang Y.H."/>
            <person name="Xu Z.Y."/>
            <person name="Chen M.L."/>
            <person name="Du X.Y."/>
            <person name="Qiu B.Y."/>
            <person name="Chen P.T."/>
            <person name="Zhang W."/>
            <person name="Slipinski A."/>
            <person name="Escalona H.E."/>
            <person name="Waterhouse R.M."/>
            <person name="Zwick A."/>
            <person name="Pang H."/>
        </authorList>
    </citation>
    <scope>NUCLEOTIDE SEQUENCE [LARGE SCALE GENOMIC DNA]</scope>
    <source>
        <strain evidence="7">SYSU2018</strain>
    </source>
</reference>
<dbReference type="Gene3D" id="2.30.30.30">
    <property type="match status" value="1"/>
</dbReference>
<dbReference type="InterPro" id="IPR008991">
    <property type="entry name" value="Translation_prot_SH3-like_sf"/>
</dbReference>
<dbReference type="SMART" id="SM01382">
    <property type="entry name" value="Ribosomal_L2_C"/>
    <property type="match status" value="1"/>
</dbReference>
<protein>
    <recommendedName>
        <fullName evidence="9">Ribosomal protein L2</fullName>
    </recommendedName>
</protein>
<feature type="domain" description="Large ribosomal subunit protein uL2 RNA-binding" evidence="6">
    <location>
        <begin position="80"/>
        <end position="160"/>
    </location>
</feature>
<dbReference type="PANTHER" id="PTHR13691:SF73">
    <property type="entry name" value="LARGE RIBOSOMAL SUBUNIT PROTEIN UL2M"/>
    <property type="match status" value="1"/>
</dbReference>
<evidence type="ECO:0008006" key="9">
    <source>
        <dbReference type="Google" id="ProtNLM"/>
    </source>
</evidence>
<organism evidence="7 8">
    <name type="scientific">Cryptolaemus montrouzieri</name>
    <dbReference type="NCBI Taxonomy" id="559131"/>
    <lineage>
        <taxon>Eukaryota</taxon>
        <taxon>Metazoa</taxon>
        <taxon>Ecdysozoa</taxon>
        <taxon>Arthropoda</taxon>
        <taxon>Hexapoda</taxon>
        <taxon>Insecta</taxon>
        <taxon>Pterygota</taxon>
        <taxon>Neoptera</taxon>
        <taxon>Endopterygota</taxon>
        <taxon>Coleoptera</taxon>
        <taxon>Polyphaga</taxon>
        <taxon>Cucujiformia</taxon>
        <taxon>Coccinelloidea</taxon>
        <taxon>Coccinellidae</taxon>
        <taxon>Scymninae</taxon>
        <taxon>Scymnini</taxon>
        <taxon>Cryptolaemus</taxon>
    </lineage>
</organism>
<name>A0ABD2NGM1_9CUCU</name>
<dbReference type="InterPro" id="IPR022666">
    <property type="entry name" value="Ribosomal_uL2_RNA-bd_dom"/>
</dbReference>
<evidence type="ECO:0000259" key="6">
    <source>
        <dbReference type="SMART" id="SM01383"/>
    </source>
</evidence>
<dbReference type="InterPro" id="IPR014722">
    <property type="entry name" value="Rib_uL2_dom2"/>
</dbReference>
<dbReference type="InterPro" id="IPR012340">
    <property type="entry name" value="NA-bd_OB-fold"/>
</dbReference>
<evidence type="ECO:0000259" key="5">
    <source>
        <dbReference type="SMART" id="SM01382"/>
    </source>
</evidence>
<dbReference type="InterPro" id="IPR022669">
    <property type="entry name" value="Ribosomal_uL2_C"/>
</dbReference>
<dbReference type="FunFam" id="2.40.50.140:FF:000157">
    <property type="entry name" value="39S ribosomal protein L2, mitochondrial"/>
    <property type="match status" value="1"/>
</dbReference>
<feature type="compositionally biased region" description="Basic residues" evidence="4">
    <location>
        <begin position="274"/>
        <end position="287"/>
    </location>
</feature>
<dbReference type="SMART" id="SM01383">
    <property type="entry name" value="Ribosomal_L2"/>
    <property type="match status" value="1"/>
</dbReference>
<dbReference type="InterPro" id="IPR002171">
    <property type="entry name" value="Ribosomal_uL2"/>
</dbReference>
<dbReference type="SUPFAM" id="SSF50104">
    <property type="entry name" value="Translation proteins SH3-like domain"/>
    <property type="match status" value="1"/>
</dbReference>
<evidence type="ECO:0000256" key="2">
    <source>
        <dbReference type="ARBA" id="ARBA00022980"/>
    </source>
</evidence>
<dbReference type="SUPFAM" id="SSF50249">
    <property type="entry name" value="Nucleic acid-binding proteins"/>
    <property type="match status" value="1"/>
</dbReference>
<dbReference type="GO" id="GO:0005840">
    <property type="term" value="C:ribosome"/>
    <property type="evidence" value="ECO:0007669"/>
    <property type="project" value="UniProtKB-KW"/>
</dbReference>
<proteinExistence type="inferred from homology"/>
<dbReference type="AlphaFoldDB" id="A0ABD2NGM1"/>